<protein>
    <submittedName>
        <fullName evidence="7">UMOD protein</fullName>
    </submittedName>
</protein>
<dbReference type="InterPro" id="IPR016187">
    <property type="entry name" value="CTDL_fold"/>
</dbReference>
<dbReference type="InterPro" id="IPR057774">
    <property type="entry name" value="D8C_UMOD/GP2/OIT3-like"/>
</dbReference>
<feature type="domain" description="EGF-like" evidence="5 6">
    <location>
        <begin position="316"/>
        <end position="327"/>
    </location>
</feature>
<dbReference type="InterPro" id="IPR000742">
    <property type="entry name" value="EGF"/>
</dbReference>
<dbReference type="Gene3D" id="3.10.100.10">
    <property type="entry name" value="Mannose-Binding Protein A, subunit A"/>
    <property type="match status" value="1"/>
</dbReference>
<feature type="signal peptide" evidence="4">
    <location>
        <begin position="1"/>
        <end position="19"/>
    </location>
</feature>
<evidence type="ECO:0000313" key="8">
    <source>
        <dbReference type="Proteomes" id="UP000838412"/>
    </source>
</evidence>
<evidence type="ECO:0000313" key="7">
    <source>
        <dbReference type="EMBL" id="CAH1239036.1"/>
    </source>
</evidence>
<dbReference type="InterPro" id="IPR001304">
    <property type="entry name" value="C-type_lectin-like"/>
</dbReference>
<feature type="chain" id="PRO_5035454308" evidence="4">
    <location>
        <begin position="20"/>
        <end position="392"/>
    </location>
</feature>
<keyword evidence="8" id="KW-1185">Reference proteome</keyword>
<dbReference type="FunFam" id="2.10.25.10:FF:000118">
    <property type="entry name" value="protein delta homolog 2"/>
    <property type="match status" value="1"/>
</dbReference>
<evidence type="ECO:0000259" key="6">
    <source>
        <dbReference type="PROSITE" id="PS01186"/>
    </source>
</evidence>
<evidence type="ECO:0000259" key="5">
    <source>
        <dbReference type="PROSITE" id="PS00022"/>
    </source>
</evidence>
<dbReference type="PANTHER" id="PTHR36191:SF4">
    <property type="entry name" value="VWFD DOMAIN-CONTAINING PROTEIN"/>
    <property type="match status" value="1"/>
</dbReference>
<evidence type="ECO:0000256" key="1">
    <source>
        <dbReference type="ARBA" id="ARBA00022536"/>
    </source>
</evidence>
<sequence>MMTVTVCVLLFTMFTGTYAGPCDHYSVLDDSWRSVTYITGSDRHCDAPGYDASTGLTEGWYRFTGPAGTQMPTAAPGSTYLCGTFAPVWLNGVHPAAADGVVTRQVCAYRDENYHCAWRWDIQVAACPGGFYLYHLISPPTCNLGYCVENGAGPTVVTTTMIPTTAITDVSSPPVYNSLCYKLSQDVTRDYESSAQECAALGGSLALIGDAATQSFVADLIRGHSNVSHWAGSTSPAVHCSYSGPSAAIDHDLWTSGHPPMFCVYMDSGANYKFNVAVCSEEYGFVCQSDIVTCQHDVCQNGGTCTSCFGAAHVMCTCLPGFTGTRCETHSDLCNPNPCPFNWNCVDNGGSLTCAMKDVRQSEQNLLGCSVSSCPMGLRCRDGGPGLYSCVP</sequence>
<name>A0A8J9VF20_BRALA</name>
<keyword evidence="1" id="KW-0245">EGF-like domain</keyword>
<dbReference type="SUPFAM" id="SSF56436">
    <property type="entry name" value="C-type lectin-like"/>
    <property type="match status" value="1"/>
</dbReference>
<gene>
    <name evidence="7" type="primary">UMOD</name>
    <name evidence="7" type="ORF">BLAG_LOCUS3425</name>
</gene>
<dbReference type="SMART" id="SM00034">
    <property type="entry name" value="CLECT"/>
    <property type="match status" value="1"/>
</dbReference>
<dbReference type="InterPro" id="IPR016186">
    <property type="entry name" value="C-type_lectin-like/link_sf"/>
</dbReference>
<organism evidence="7 8">
    <name type="scientific">Branchiostoma lanceolatum</name>
    <name type="common">Common lancelet</name>
    <name type="synonym">Amphioxus lanceolatum</name>
    <dbReference type="NCBI Taxonomy" id="7740"/>
    <lineage>
        <taxon>Eukaryota</taxon>
        <taxon>Metazoa</taxon>
        <taxon>Chordata</taxon>
        <taxon>Cephalochordata</taxon>
        <taxon>Leptocardii</taxon>
        <taxon>Amphioxiformes</taxon>
        <taxon>Branchiostomatidae</taxon>
        <taxon>Branchiostoma</taxon>
    </lineage>
</organism>
<dbReference type="CDD" id="cd00037">
    <property type="entry name" value="CLECT"/>
    <property type="match status" value="1"/>
</dbReference>
<dbReference type="Pfam" id="PF00059">
    <property type="entry name" value="Lectin_C"/>
    <property type="match status" value="1"/>
</dbReference>
<accession>A0A8J9VF20</accession>
<proteinExistence type="predicted"/>
<dbReference type="Gene3D" id="2.10.25.10">
    <property type="entry name" value="Laminin"/>
    <property type="match status" value="1"/>
</dbReference>
<dbReference type="PANTHER" id="PTHR36191">
    <property type="entry name" value="ENDO/EXONUCLEASE/PHOSPHATASE DOMAIN-CONTAINING PROTEIN-RELATED"/>
    <property type="match status" value="1"/>
</dbReference>
<dbReference type="OrthoDB" id="2015116at2759"/>
<dbReference type="SUPFAM" id="SSF57196">
    <property type="entry name" value="EGF/Laminin"/>
    <property type="match status" value="1"/>
</dbReference>
<keyword evidence="2 4" id="KW-0732">Signal</keyword>
<dbReference type="PROSITE" id="PS00022">
    <property type="entry name" value="EGF_1"/>
    <property type="match status" value="1"/>
</dbReference>
<dbReference type="PROSITE" id="PS01186">
    <property type="entry name" value="EGF_2"/>
    <property type="match status" value="1"/>
</dbReference>
<dbReference type="CDD" id="cd00054">
    <property type="entry name" value="EGF_CA"/>
    <property type="match status" value="1"/>
</dbReference>
<dbReference type="SMART" id="SM00181">
    <property type="entry name" value="EGF"/>
    <property type="match status" value="1"/>
</dbReference>
<dbReference type="AlphaFoldDB" id="A0A8J9VF20"/>
<dbReference type="Pfam" id="PF23283">
    <property type="entry name" value="D8C_UMOD"/>
    <property type="match status" value="1"/>
</dbReference>
<evidence type="ECO:0000256" key="2">
    <source>
        <dbReference type="ARBA" id="ARBA00022729"/>
    </source>
</evidence>
<keyword evidence="3" id="KW-1015">Disulfide bond</keyword>
<dbReference type="EMBL" id="OV696695">
    <property type="protein sequence ID" value="CAH1239036.1"/>
    <property type="molecule type" value="Genomic_DNA"/>
</dbReference>
<reference evidence="7" key="1">
    <citation type="submission" date="2022-01" db="EMBL/GenBank/DDBJ databases">
        <authorList>
            <person name="Braso-Vives M."/>
        </authorList>
    </citation>
    <scope>NUCLEOTIDE SEQUENCE</scope>
</reference>
<evidence type="ECO:0000256" key="3">
    <source>
        <dbReference type="ARBA" id="ARBA00023157"/>
    </source>
</evidence>
<evidence type="ECO:0000256" key="4">
    <source>
        <dbReference type="SAM" id="SignalP"/>
    </source>
</evidence>
<dbReference type="Proteomes" id="UP000838412">
    <property type="component" value="Chromosome 10"/>
</dbReference>